<gene>
    <name evidence="1" type="ORF">E5676_scaffold194G001420</name>
</gene>
<organism evidence="1 2">
    <name type="scientific">Cucumis melo var. makuwa</name>
    <name type="common">Oriental melon</name>
    <dbReference type="NCBI Taxonomy" id="1194695"/>
    <lineage>
        <taxon>Eukaryota</taxon>
        <taxon>Viridiplantae</taxon>
        <taxon>Streptophyta</taxon>
        <taxon>Embryophyta</taxon>
        <taxon>Tracheophyta</taxon>
        <taxon>Spermatophyta</taxon>
        <taxon>Magnoliopsida</taxon>
        <taxon>eudicotyledons</taxon>
        <taxon>Gunneridae</taxon>
        <taxon>Pentapetalae</taxon>
        <taxon>rosids</taxon>
        <taxon>fabids</taxon>
        <taxon>Cucurbitales</taxon>
        <taxon>Cucurbitaceae</taxon>
        <taxon>Benincaseae</taxon>
        <taxon>Cucumis</taxon>
    </lineage>
</organism>
<evidence type="ECO:0000313" key="1">
    <source>
        <dbReference type="EMBL" id="TYJ97336.1"/>
    </source>
</evidence>
<dbReference type="EMBL" id="SSTD01018933">
    <property type="protein sequence ID" value="TYJ97336.1"/>
    <property type="molecule type" value="Genomic_DNA"/>
</dbReference>
<accession>A0A5D3BE91</accession>
<dbReference type="PANTHER" id="PTHR11439:SF463">
    <property type="entry name" value="REVERSE TRANSCRIPTASE TY1_COPIA-TYPE DOMAIN-CONTAINING PROTEIN"/>
    <property type="match status" value="1"/>
</dbReference>
<dbReference type="PANTHER" id="PTHR11439">
    <property type="entry name" value="GAG-POL-RELATED RETROTRANSPOSON"/>
    <property type="match status" value="1"/>
</dbReference>
<dbReference type="CDD" id="cd09272">
    <property type="entry name" value="RNase_HI_RT_Ty1"/>
    <property type="match status" value="1"/>
</dbReference>
<dbReference type="GO" id="GO:0003964">
    <property type="term" value="F:RNA-directed DNA polymerase activity"/>
    <property type="evidence" value="ECO:0007669"/>
    <property type="project" value="UniProtKB-KW"/>
</dbReference>
<keyword evidence="1" id="KW-0695">RNA-directed DNA polymerase</keyword>
<proteinExistence type="predicted"/>
<dbReference type="Proteomes" id="UP000321947">
    <property type="component" value="Unassembled WGS sequence"/>
</dbReference>
<evidence type="ECO:0000313" key="2">
    <source>
        <dbReference type="Proteomes" id="UP000321947"/>
    </source>
</evidence>
<keyword evidence="1" id="KW-0548">Nucleotidyltransferase</keyword>
<reference evidence="1 2" key="1">
    <citation type="submission" date="2019-08" db="EMBL/GenBank/DDBJ databases">
        <title>Draft genome sequences of two oriental melons (Cucumis melo L. var makuwa).</title>
        <authorList>
            <person name="Kwon S.-Y."/>
        </authorList>
    </citation>
    <scope>NUCLEOTIDE SEQUENCE [LARGE SCALE GENOMIC DNA]</scope>
    <source>
        <strain evidence="2">cv. Chang Bougi</strain>
        <tissue evidence="1">Leaf</tissue>
    </source>
</reference>
<name>A0A5D3BE91_CUCMM</name>
<comment type="caution">
    <text evidence="1">The sequence shown here is derived from an EMBL/GenBank/DDBJ whole genome shotgun (WGS) entry which is preliminary data.</text>
</comment>
<keyword evidence="1" id="KW-0808">Transferase</keyword>
<protein>
    <submittedName>
        <fullName evidence="1">Reverse transcriptase</fullName>
    </submittedName>
</protein>
<sequence>MDLCREVVQNCTSGGIQCSRIEEIDRIYDFLAIRLEEDRTSTMYILATPAIDYVAFSARPSTHDGKKDNGKLVLIYEHCKKQKHTKGKGIGFCTKHSINNYVSYENLSSQFRAFTTNLDSTTIPKNIHIALECPEHKAKLVAKSLLRLTKSTTWRPFPPVAKLNTIRRGSLYKPPPGFEAQFDHRICKLQKSLNDTTEIVQLKKKTGDEYEIKDLRNLKNSPLGTVLFAWGNLVTWKSKKKRVVARSSAEAEYMAMSLGICEEIWLHKVLSDLD</sequence>
<dbReference type="AlphaFoldDB" id="A0A5D3BE91"/>